<dbReference type="Gene3D" id="3.30.450.40">
    <property type="match status" value="1"/>
</dbReference>
<gene>
    <name evidence="2" type="ORF">WB403_32320</name>
</gene>
<dbReference type="InterPro" id="IPR029016">
    <property type="entry name" value="GAF-like_dom_sf"/>
</dbReference>
<dbReference type="Proteomes" id="UP001365781">
    <property type="component" value="Unassembled WGS sequence"/>
</dbReference>
<sequence length="206" mass="21519">MLVTQSGFQDDFLDHFAVVRDKSSVCGQAVRQCAQVVVADVRVGSALAPHQRIFRDAGVRAVQSTPLVDRAGNIVGMLSTHASQPGGPPDRDLRIMELYGRLAGDIVAGRLGCRSPAPHDGPLLPDTAGLALPGWSSAEAATRDALSDTVNRIFSVGLDLAGALQLIADGDPAGQRVRAGLGALDEAIRSIQRAALDLGVREGPSR</sequence>
<dbReference type="EMBL" id="JBBAYM010000025">
    <property type="protein sequence ID" value="MEI5613842.1"/>
    <property type="molecule type" value="Genomic_DNA"/>
</dbReference>
<accession>A0ABU8GKX1</accession>
<dbReference type="RefSeq" id="WP_336540467.1">
    <property type="nucleotide sequence ID" value="NZ_JBBAYL010000017.1"/>
</dbReference>
<dbReference type="Pfam" id="PF13185">
    <property type="entry name" value="GAF_2"/>
    <property type="match status" value="1"/>
</dbReference>
<proteinExistence type="predicted"/>
<comment type="caution">
    <text evidence="2">The sequence shown here is derived from an EMBL/GenBank/DDBJ whole genome shotgun (WGS) entry which is preliminary data.</text>
</comment>
<keyword evidence="3" id="KW-1185">Reference proteome</keyword>
<protein>
    <submittedName>
        <fullName evidence="2">GAF domain-containing protein</fullName>
    </submittedName>
</protein>
<name>A0ABU8GKX1_9ACTN</name>
<organism evidence="2 3">
    <name type="scientific">Streptomyces brasiliscabiei</name>
    <dbReference type="NCBI Taxonomy" id="2736302"/>
    <lineage>
        <taxon>Bacteria</taxon>
        <taxon>Bacillati</taxon>
        <taxon>Actinomycetota</taxon>
        <taxon>Actinomycetes</taxon>
        <taxon>Kitasatosporales</taxon>
        <taxon>Streptomycetaceae</taxon>
        <taxon>Streptomyces</taxon>
    </lineage>
</organism>
<evidence type="ECO:0000313" key="2">
    <source>
        <dbReference type="EMBL" id="MEI5613842.1"/>
    </source>
</evidence>
<reference evidence="2 3" key="1">
    <citation type="submission" date="2024-03" db="EMBL/GenBank/DDBJ databases">
        <title>First Report of Pectobacterium brasiliscabiei causing potato scab in china.</title>
        <authorList>
            <person name="Handique U."/>
        </authorList>
    </citation>
    <scope>NUCLEOTIDE SEQUENCE [LARGE SCALE GENOMIC DNA]</scope>
    <source>
        <strain evidence="2 3">ZRIMU1503</strain>
    </source>
</reference>
<evidence type="ECO:0000313" key="3">
    <source>
        <dbReference type="Proteomes" id="UP001365781"/>
    </source>
</evidence>
<feature type="domain" description="GAF" evidence="1">
    <location>
        <begin position="7"/>
        <end position="107"/>
    </location>
</feature>
<evidence type="ECO:0000259" key="1">
    <source>
        <dbReference type="Pfam" id="PF13185"/>
    </source>
</evidence>
<dbReference type="SUPFAM" id="SSF55781">
    <property type="entry name" value="GAF domain-like"/>
    <property type="match status" value="1"/>
</dbReference>
<dbReference type="InterPro" id="IPR003018">
    <property type="entry name" value="GAF"/>
</dbReference>